<accession>A0AAW5EKT5</accession>
<protein>
    <submittedName>
        <fullName evidence="1">Asp-tRNA(Asn)/Glu-tRNA(Gln) amidotransferase subunit GatA</fullName>
    </submittedName>
</protein>
<evidence type="ECO:0000313" key="2">
    <source>
        <dbReference type="Proteomes" id="UP001199644"/>
    </source>
</evidence>
<dbReference type="EMBL" id="JAJUOL010000521">
    <property type="protein sequence ID" value="MCH3852936.1"/>
    <property type="molecule type" value="Genomic_DNA"/>
</dbReference>
<organism evidence="1 2">
    <name type="scientific">Campylobacter jejuni</name>
    <dbReference type="NCBI Taxonomy" id="197"/>
    <lineage>
        <taxon>Bacteria</taxon>
        <taxon>Pseudomonadati</taxon>
        <taxon>Campylobacterota</taxon>
        <taxon>Epsilonproteobacteria</taxon>
        <taxon>Campylobacterales</taxon>
        <taxon>Campylobacteraceae</taxon>
        <taxon>Campylobacter</taxon>
    </lineage>
</organism>
<reference evidence="1" key="1">
    <citation type="submission" date="2021-12" db="EMBL/GenBank/DDBJ databases">
        <title>Prevalence of phenicol resistance gene fexA in Campylobacter isolated from poultry supply chain.</title>
        <authorList>
            <person name="Tang B."/>
            <person name="Zheng X."/>
            <person name="Lin J."/>
            <person name="Lin R."/>
            <person name="Yang H."/>
            <person name="Shen Z."/>
            <person name="Xia F."/>
        </authorList>
    </citation>
    <scope>NUCLEOTIDE SEQUENCE</scope>
    <source>
        <strain evidence="1">CJHN2011004</strain>
    </source>
</reference>
<proteinExistence type="predicted"/>
<evidence type="ECO:0000313" key="1">
    <source>
        <dbReference type="EMBL" id="MCH3852936.1"/>
    </source>
</evidence>
<dbReference type="AlphaFoldDB" id="A0AAW5EKT5"/>
<dbReference type="Proteomes" id="UP001199644">
    <property type="component" value="Unassembled WGS sequence"/>
</dbReference>
<gene>
    <name evidence="1" type="ORF">LZC39_12635</name>
</gene>
<dbReference type="Gene3D" id="3.90.1300.10">
    <property type="entry name" value="Amidase signature (AS) domain"/>
    <property type="match status" value="1"/>
</dbReference>
<dbReference type="SUPFAM" id="SSF75304">
    <property type="entry name" value="Amidase signature (AS) enzymes"/>
    <property type="match status" value="1"/>
</dbReference>
<sequence length="66" mass="7281">STSAKVDFTPTAPNLNAEKKLRIAVIENYVNEASAEVKAALLKSIEMLKANGHEIVYKNMLDSKFD</sequence>
<comment type="caution">
    <text evidence="1">The sequence shown here is derived from an EMBL/GenBank/DDBJ whole genome shotgun (WGS) entry which is preliminary data.</text>
</comment>
<feature type="non-terminal residue" evidence="1">
    <location>
        <position position="66"/>
    </location>
</feature>
<name>A0AAW5EKT5_CAMJU</name>
<dbReference type="InterPro" id="IPR036928">
    <property type="entry name" value="AS_sf"/>
</dbReference>
<feature type="non-terminal residue" evidence="1">
    <location>
        <position position="1"/>
    </location>
</feature>